<evidence type="ECO:0000256" key="1">
    <source>
        <dbReference type="SAM" id="MobiDB-lite"/>
    </source>
</evidence>
<comment type="caution">
    <text evidence="2">The sequence shown here is derived from an EMBL/GenBank/DDBJ whole genome shotgun (WGS) entry which is preliminary data.</text>
</comment>
<evidence type="ECO:0000313" key="2">
    <source>
        <dbReference type="EMBL" id="CCI16352.1"/>
    </source>
</evidence>
<proteinExistence type="predicted"/>
<organism evidence="2 3">
    <name type="scientific">Microcystis aeruginosa PCC 9807</name>
    <dbReference type="NCBI Taxonomy" id="1160283"/>
    <lineage>
        <taxon>Bacteria</taxon>
        <taxon>Bacillati</taxon>
        <taxon>Cyanobacteriota</taxon>
        <taxon>Cyanophyceae</taxon>
        <taxon>Oscillatoriophycideae</taxon>
        <taxon>Chroococcales</taxon>
        <taxon>Microcystaceae</taxon>
        <taxon>Microcystis</taxon>
    </lineage>
</organism>
<dbReference type="RefSeq" id="WP_002786868.1">
    <property type="nucleotide sequence ID" value="NZ_HE973346.1"/>
</dbReference>
<feature type="compositionally biased region" description="Low complexity" evidence="1">
    <location>
        <begin position="62"/>
        <end position="74"/>
    </location>
</feature>
<feature type="region of interest" description="Disordered" evidence="1">
    <location>
        <begin position="45"/>
        <end position="88"/>
    </location>
</feature>
<reference evidence="2 3" key="1">
    <citation type="submission" date="2012-04" db="EMBL/GenBank/DDBJ databases">
        <authorList>
            <person name="Genoscope - CEA"/>
        </authorList>
    </citation>
    <scope>NUCLEOTIDE SEQUENCE [LARGE SCALE GENOMIC DNA]</scope>
    <source>
        <strain evidence="2 3">9807</strain>
    </source>
</reference>
<name>I4H2S8_MICAE</name>
<dbReference type="EMBL" id="CAIM01000103">
    <property type="protein sequence ID" value="CCI16352.1"/>
    <property type="molecule type" value="Genomic_DNA"/>
</dbReference>
<evidence type="ECO:0008006" key="4">
    <source>
        <dbReference type="Google" id="ProtNLM"/>
    </source>
</evidence>
<sequence length="584" mass="66708">MPDWSDVPLLYQAQIEGRCQLHRQENKQKAPAYYWVEEWTKLYHSTDDSGGKSPQPDKTPKSQQRPSSPSDNNSPEPPQFSGEAKTRPYTMTWRLVTNGGQDDGIIRPAIGARGYPYYPGSSMKGAFRRACACTTEQALKYCGKPSEGDQGSEPGILRFLGGYPTDNNWTKNLVDIAHPQQKKQVIQDEKTNANVLLSFHEVTLNFGISSTIPLDEQEWRTIWQIWEKALGNGLGSRVSTGYGRFKDVPSPETLLQVHLKGQGIAATLLDKKTPEFRPNMFKAALRGHTLRLLGGMTDEKTAKHLTQILWGGIDGAAILGQLGISFTYEDGDLKFDKHRYTPPGQREQIMPLYNLEKGILQISCMNPCASSEERQELAELAKAIVQFALLLGGFGKSWRRADHRLFFCPYFKKGNKPMIGCHWKFIDSSESLYLPITDLQQDLSRFIDRFRIRFQNYAAKQGYTIHPDNPVHCNWREAWYPYDNQGGVQVWGRIVEDRIKAITWFHQPYEGTHTLRNLQGSIGRDSQTGRLWHRIYPYYHSNSEGKLKLQKPPIELLTFFPEPTEDSAHFIAFLNERSDFVKIW</sequence>
<protein>
    <recommendedName>
        <fullName evidence="4">RAMP superfamily protein</fullName>
    </recommendedName>
</protein>
<dbReference type="AlphaFoldDB" id="I4H2S8"/>
<dbReference type="HOGENOM" id="CLU_038137_0_0_3"/>
<dbReference type="Proteomes" id="UP000003613">
    <property type="component" value="Unassembled WGS sequence"/>
</dbReference>
<evidence type="ECO:0000313" key="3">
    <source>
        <dbReference type="Proteomes" id="UP000003613"/>
    </source>
</evidence>
<accession>I4H2S8</accession>
<gene>
    <name evidence="2" type="ORF">MICAF_1910020</name>
</gene>